<name>A0AAD9JC73_9ANNE</name>
<feature type="transmembrane region" description="Helical" evidence="6">
    <location>
        <begin position="313"/>
        <end position="336"/>
    </location>
</feature>
<gene>
    <name evidence="8" type="ORF">LSH36_438g02034</name>
</gene>
<dbReference type="PANTHER" id="PTHR46641:SF2">
    <property type="entry name" value="FMRFAMIDE RECEPTOR"/>
    <property type="match status" value="1"/>
</dbReference>
<evidence type="ECO:0000256" key="3">
    <source>
        <dbReference type="ARBA" id="ARBA00022989"/>
    </source>
</evidence>
<protein>
    <recommendedName>
        <fullName evidence="7">G-protein coupled receptors family 1 profile domain-containing protein</fullName>
    </recommendedName>
</protein>
<feature type="transmembrane region" description="Helical" evidence="6">
    <location>
        <begin position="171"/>
        <end position="188"/>
    </location>
</feature>
<dbReference type="AlphaFoldDB" id="A0AAD9JC73"/>
<dbReference type="InterPro" id="IPR052954">
    <property type="entry name" value="GPCR-Ligand_Int"/>
</dbReference>
<comment type="caution">
    <text evidence="8">The sequence shown here is derived from an EMBL/GenBank/DDBJ whole genome shotgun (WGS) entry which is preliminary data.</text>
</comment>
<accession>A0AAD9JC73</accession>
<dbReference type="EMBL" id="JAODUP010000438">
    <property type="protein sequence ID" value="KAK2149745.1"/>
    <property type="molecule type" value="Genomic_DNA"/>
</dbReference>
<evidence type="ECO:0000256" key="2">
    <source>
        <dbReference type="ARBA" id="ARBA00022692"/>
    </source>
</evidence>
<feature type="transmembrane region" description="Helical" evidence="6">
    <location>
        <begin position="274"/>
        <end position="293"/>
    </location>
</feature>
<keyword evidence="3 6" id="KW-1133">Transmembrane helix</keyword>
<organism evidence="8 9">
    <name type="scientific">Paralvinella palmiformis</name>
    <dbReference type="NCBI Taxonomy" id="53620"/>
    <lineage>
        <taxon>Eukaryota</taxon>
        <taxon>Metazoa</taxon>
        <taxon>Spiralia</taxon>
        <taxon>Lophotrochozoa</taxon>
        <taxon>Annelida</taxon>
        <taxon>Polychaeta</taxon>
        <taxon>Sedentaria</taxon>
        <taxon>Canalipalpata</taxon>
        <taxon>Terebellida</taxon>
        <taxon>Terebelliformia</taxon>
        <taxon>Alvinellidae</taxon>
        <taxon>Paralvinella</taxon>
    </lineage>
</organism>
<evidence type="ECO:0000259" key="7">
    <source>
        <dbReference type="PROSITE" id="PS50262"/>
    </source>
</evidence>
<dbReference type="PRINTS" id="PR00237">
    <property type="entry name" value="GPCRRHODOPSN"/>
</dbReference>
<feature type="transmembrane region" description="Helical" evidence="6">
    <location>
        <begin position="48"/>
        <end position="73"/>
    </location>
</feature>
<comment type="subcellular location">
    <subcellularLocation>
        <location evidence="1">Membrane</location>
    </subcellularLocation>
</comment>
<evidence type="ECO:0000256" key="6">
    <source>
        <dbReference type="SAM" id="Phobius"/>
    </source>
</evidence>
<dbReference type="SUPFAM" id="SSF81321">
    <property type="entry name" value="Family A G protein-coupled receptor-like"/>
    <property type="match status" value="1"/>
</dbReference>
<dbReference type="CDD" id="cd14978">
    <property type="entry name" value="7tmA_FMRFamide_R-like"/>
    <property type="match status" value="1"/>
</dbReference>
<reference evidence="8" key="1">
    <citation type="journal article" date="2023" name="Mol. Biol. Evol.">
        <title>Third-Generation Sequencing Reveals the Adaptive Role of the Epigenome in Three Deep-Sea Polychaetes.</title>
        <authorList>
            <person name="Perez M."/>
            <person name="Aroh O."/>
            <person name="Sun Y."/>
            <person name="Lan Y."/>
            <person name="Juniper S.K."/>
            <person name="Young C.R."/>
            <person name="Angers B."/>
            <person name="Qian P.Y."/>
        </authorList>
    </citation>
    <scope>NUCLEOTIDE SEQUENCE</scope>
    <source>
        <strain evidence="8">P08H-3</strain>
    </source>
</reference>
<feature type="region of interest" description="Disordered" evidence="5">
    <location>
        <begin position="374"/>
        <end position="431"/>
    </location>
</feature>
<dbReference type="InterPro" id="IPR017452">
    <property type="entry name" value="GPCR_Rhodpsn_7TM"/>
</dbReference>
<feature type="domain" description="G-protein coupled receptors family 1 profile" evidence="7">
    <location>
        <begin position="65"/>
        <end position="335"/>
    </location>
</feature>
<dbReference type="Gene3D" id="1.20.1070.10">
    <property type="entry name" value="Rhodopsin 7-helix transmembrane proteins"/>
    <property type="match status" value="1"/>
</dbReference>
<feature type="transmembrane region" description="Helical" evidence="6">
    <location>
        <begin position="225"/>
        <end position="253"/>
    </location>
</feature>
<dbReference type="GO" id="GO:0016020">
    <property type="term" value="C:membrane"/>
    <property type="evidence" value="ECO:0007669"/>
    <property type="project" value="UniProtKB-SubCell"/>
</dbReference>
<evidence type="ECO:0000256" key="4">
    <source>
        <dbReference type="ARBA" id="ARBA00023136"/>
    </source>
</evidence>
<keyword evidence="4 6" id="KW-0472">Membrane</keyword>
<evidence type="ECO:0000313" key="9">
    <source>
        <dbReference type="Proteomes" id="UP001208570"/>
    </source>
</evidence>
<evidence type="ECO:0000256" key="1">
    <source>
        <dbReference type="ARBA" id="ARBA00004370"/>
    </source>
</evidence>
<dbReference type="PROSITE" id="PS50262">
    <property type="entry name" value="G_PROTEIN_RECEP_F1_2"/>
    <property type="match status" value="1"/>
</dbReference>
<dbReference type="PANTHER" id="PTHR46641">
    <property type="entry name" value="FMRFAMIDE RECEPTOR-RELATED"/>
    <property type="match status" value="1"/>
</dbReference>
<dbReference type="Proteomes" id="UP001208570">
    <property type="component" value="Unassembled WGS sequence"/>
</dbReference>
<dbReference type="InterPro" id="IPR000276">
    <property type="entry name" value="GPCR_Rhodpsn"/>
</dbReference>
<proteinExistence type="predicted"/>
<keyword evidence="9" id="KW-1185">Reference proteome</keyword>
<evidence type="ECO:0000256" key="5">
    <source>
        <dbReference type="SAM" id="MobiDB-lite"/>
    </source>
</evidence>
<evidence type="ECO:0000313" key="8">
    <source>
        <dbReference type="EMBL" id="KAK2149745.1"/>
    </source>
</evidence>
<keyword evidence="2 6" id="KW-0812">Transmembrane</keyword>
<dbReference type="Pfam" id="PF00001">
    <property type="entry name" value="7tm_1"/>
    <property type="match status" value="1"/>
</dbReference>
<feature type="transmembrane region" description="Helical" evidence="6">
    <location>
        <begin position="85"/>
        <end position="109"/>
    </location>
</feature>
<dbReference type="GO" id="GO:0004930">
    <property type="term" value="F:G protein-coupled receptor activity"/>
    <property type="evidence" value="ECO:0007669"/>
    <property type="project" value="InterPro"/>
</dbReference>
<sequence length="431" mass="47839">MDGSGGEHSSYLSSIDLTNRSVTIELNGTGSANVSSSSSNYEIRMFQYYAWGVTGSIISSLGILGNVLSMAVLCHRRMRTSTSVYLIALAIYDSLVLVSLVLCMALPTIYFRSAILEPYIAIFPYIQPYAYPVALIAQTCSIYTTVGFTVERYIAVCYPLRAVKFCTISRAQKSVIVIFLSSFVYNIPRMFEYRTVSALDPETNASYVTYDQTSLSRNPLYQHVYFIYMNIFIMLLLPFAVLTALNILLVRAVRRSSRAEGKQVVSSKQRNENNLTVMLISVVAVFLVCQISSIFDNIFMATLEADVLNTEPFIELTCISSLMVITNSAVNFYLYCVFGEKFRRIFCQMFCRCLADAGAAGGYLARQDTSFAQRSTRGSGAARGGHRMDSVRSRAGSSANGPRRKKVVVRPPSSLAEYEDKKARSMGKTGL</sequence>